<protein>
    <submittedName>
        <fullName evidence="1">Uncharacterized protein</fullName>
    </submittedName>
</protein>
<dbReference type="EMBL" id="LN649229">
    <property type="protein sequence ID" value="CEI63820.1"/>
    <property type="molecule type" value="Genomic_DNA"/>
</dbReference>
<dbReference type="Gene3D" id="3.90.228.10">
    <property type="match status" value="1"/>
</dbReference>
<organism evidence="1 2">
    <name type="scientific">Fusarium venenatum</name>
    <dbReference type="NCBI Taxonomy" id="56646"/>
    <lineage>
        <taxon>Eukaryota</taxon>
        <taxon>Fungi</taxon>
        <taxon>Dikarya</taxon>
        <taxon>Ascomycota</taxon>
        <taxon>Pezizomycotina</taxon>
        <taxon>Sordariomycetes</taxon>
        <taxon>Hypocreomycetidae</taxon>
        <taxon>Hypocreales</taxon>
        <taxon>Nectriaceae</taxon>
        <taxon>Fusarium</taxon>
    </lineage>
</organism>
<proteinExistence type="predicted"/>
<dbReference type="STRING" id="56646.A0A2L2TS35"/>
<dbReference type="SUPFAM" id="SSF56399">
    <property type="entry name" value="ADP-ribosylation"/>
    <property type="match status" value="1"/>
</dbReference>
<accession>A0A2L2TS35</accession>
<evidence type="ECO:0000313" key="2">
    <source>
        <dbReference type="Proteomes" id="UP000245910"/>
    </source>
</evidence>
<reference evidence="2" key="1">
    <citation type="submission" date="2014-10" db="EMBL/GenBank/DDBJ databases">
        <authorList>
            <person name="King R."/>
        </authorList>
    </citation>
    <scope>NUCLEOTIDE SEQUENCE [LARGE SCALE GENOMIC DNA]</scope>
    <source>
        <strain evidence="2">A3/5</strain>
    </source>
</reference>
<dbReference type="AlphaFoldDB" id="A0A2L2TS35"/>
<dbReference type="Proteomes" id="UP000245910">
    <property type="component" value="Chromosome I"/>
</dbReference>
<keyword evidence="2" id="KW-1185">Reference proteome</keyword>
<sequence>MAPGDMAFMAQDAIAILAGEARQRDKDVCWSVGTMHMVFMESPTIRLKSAVQEADMFSESHRTSCHLKAMFLCRYVPGRVQYLRHGNLNRTAPCRGYDSVPAVLASEGGMVNFPEAVVYRDDAIVPVAVITYLGY</sequence>
<name>A0A2L2TS35_9HYPO</name>
<evidence type="ECO:0000313" key="1">
    <source>
        <dbReference type="EMBL" id="CEI63820.1"/>
    </source>
</evidence>